<reference evidence="5 6" key="1">
    <citation type="submission" date="2016-01" db="EMBL/GenBank/DDBJ databases">
        <title>The new phylogeny of the genus Mycobacterium.</title>
        <authorList>
            <person name="Tarcisio F."/>
            <person name="Conor M."/>
            <person name="Antonella G."/>
            <person name="Elisabetta G."/>
            <person name="Giulia F.S."/>
            <person name="Sara T."/>
            <person name="Anna F."/>
            <person name="Clotilde B."/>
            <person name="Roberto B."/>
            <person name="Veronica D.S."/>
            <person name="Fabio R."/>
            <person name="Monica P."/>
            <person name="Olivier J."/>
            <person name="Enrico T."/>
            <person name="Nicola S."/>
        </authorList>
    </citation>
    <scope>NUCLEOTIDE SEQUENCE [LARGE SCALE GENOMIC DNA]</scope>
    <source>
        <strain evidence="5 6">DSM 44164</strain>
    </source>
</reference>
<evidence type="ECO:0000256" key="1">
    <source>
        <dbReference type="ARBA" id="ARBA00010515"/>
    </source>
</evidence>
<sequence length="345" mass="37700">MNFAEWRERPAQTYFGPASWQARLLAVAAAVFLRTSIAVLTLIGIVVDRFWPAALQRARLDLIDQPMRYIRALPGTEVTPERLTDCPAEWVVAPGARDSDRVVVYFHGSALITLGLNSHRRFASKLSEATGAKVFNVGYRLAPLAGIDEAVSDGLCAYRRVLDAGFTADRIVVAGDSAGGLMAVNTALAARDAGLPRPAGQVLMSPLTSSDMEIKRQAARTHRDPFFPFMAFMFIYRVFATVNGTRELPVMPPEAELRGLGPFLLQVGNDEMLRNDTFVLADKLTAAGVPNWVQIWDRALHMFQLTFDFNPDARRAVAEIADFISQVTAGTHAGRGPSHATGETA</sequence>
<feature type="transmembrane region" description="Helical" evidence="3">
    <location>
        <begin position="20"/>
        <end position="47"/>
    </location>
</feature>
<dbReference type="PANTHER" id="PTHR48081:SF30">
    <property type="entry name" value="ACETYL-HYDROLASE LIPR-RELATED"/>
    <property type="match status" value="1"/>
</dbReference>
<dbReference type="AlphaFoldDB" id="A0A1X1ZLL1"/>
<dbReference type="GO" id="GO:0004806">
    <property type="term" value="F:triacylglycerol lipase activity"/>
    <property type="evidence" value="ECO:0007669"/>
    <property type="project" value="TreeGrafter"/>
</dbReference>
<dbReference type="STRING" id="1782.AWC18_00805"/>
<protein>
    <submittedName>
        <fullName evidence="5">Esterase</fullName>
    </submittedName>
</protein>
<evidence type="ECO:0000313" key="6">
    <source>
        <dbReference type="Proteomes" id="UP000193108"/>
    </source>
</evidence>
<evidence type="ECO:0000256" key="2">
    <source>
        <dbReference type="ARBA" id="ARBA00022801"/>
    </source>
</evidence>
<dbReference type="InterPro" id="IPR029058">
    <property type="entry name" value="AB_hydrolase_fold"/>
</dbReference>
<dbReference type="InterPro" id="IPR013094">
    <property type="entry name" value="AB_hydrolase_3"/>
</dbReference>
<organism evidence="5 6">
    <name type="scientific">Mycolicibacter nonchromogenicus</name>
    <name type="common">Mycobacterium nonchromogenicum</name>
    <dbReference type="NCBI Taxonomy" id="1782"/>
    <lineage>
        <taxon>Bacteria</taxon>
        <taxon>Bacillati</taxon>
        <taxon>Actinomycetota</taxon>
        <taxon>Actinomycetes</taxon>
        <taxon>Mycobacteriales</taxon>
        <taxon>Mycobacteriaceae</taxon>
        <taxon>Mycolicibacter</taxon>
    </lineage>
</organism>
<dbReference type="Gene3D" id="3.40.50.1820">
    <property type="entry name" value="alpha/beta hydrolase"/>
    <property type="match status" value="1"/>
</dbReference>
<feature type="domain" description="Alpha/beta hydrolase fold-3" evidence="4">
    <location>
        <begin position="103"/>
        <end position="304"/>
    </location>
</feature>
<dbReference type="RefSeq" id="WP_085137522.1">
    <property type="nucleotide sequence ID" value="NZ_LQPI01000023.1"/>
</dbReference>
<keyword evidence="3" id="KW-0812">Transmembrane</keyword>
<comment type="similarity">
    <text evidence="1">Belongs to the 'GDXG' lipolytic enzyme family.</text>
</comment>
<dbReference type="PANTHER" id="PTHR48081">
    <property type="entry name" value="AB HYDROLASE SUPERFAMILY PROTEIN C4A8.06C"/>
    <property type="match status" value="1"/>
</dbReference>
<keyword evidence="6" id="KW-1185">Reference proteome</keyword>
<evidence type="ECO:0000259" key="4">
    <source>
        <dbReference type="Pfam" id="PF07859"/>
    </source>
</evidence>
<gene>
    <name evidence="5" type="ORF">AWC18_00805</name>
</gene>
<keyword evidence="3" id="KW-0472">Membrane</keyword>
<keyword evidence="3" id="KW-1133">Transmembrane helix</keyword>
<dbReference type="Pfam" id="PF07859">
    <property type="entry name" value="Abhydrolase_3"/>
    <property type="match status" value="1"/>
</dbReference>
<accession>A0A1X1ZLL1</accession>
<dbReference type="SUPFAM" id="SSF53474">
    <property type="entry name" value="alpha/beta-Hydrolases"/>
    <property type="match status" value="1"/>
</dbReference>
<name>A0A1X1ZLL1_MYCNO</name>
<keyword evidence="2" id="KW-0378">Hydrolase</keyword>
<dbReference type="EMBL" id="LQPI01000023">
    <property type="protein sequence ID" value="ORW24192.1"/>
    <property type="molecule type" value="Genomic_DNA"/>
</dbReference>
<comment type="caution">
    <text evidence="5">The sequence shown here is derived from an EMBL/GenBank/DDBJ whole genome shotgun (WGS) entry which is preliminary data.</text>
</comment>
<dbReference type="Proteomes" id="UP000193108">
    <property type="component" value="Unassembled WGS sequence"/>
</dbReference>
<dbReference type="InterPro" id="IPR050300">
    <property type="entry name" value="GDXG_lipolytic_enzyme"/>
</dbReference>
<proteinExistence type="inferred from homology"/>
<evidence type="ECO:0000313" key="5">
    <source>
        <dbReference type="EMBL" id="ORW24192.1"/>
    </source>
</evidence>
<evidence type="ECO:0000256" key="3">
    <source>
        <dbReference type="SAM" id="Phobius"/>
    </source>
</evidence>